<sequence length="76" mass="8459">MPCAYFSYELSAAFRGLLHLTALISAMAVDDEGFDSVDSSGISSMDFGRHCRFSNEIHRLRVPSPGYACDFKKQYA</sequence>
<reference evidence="2 3" key="1">
    <citation type="journal article" date="2019" name="Nat. Ecol. Evol.">
        <title>Megaphylogeny resolves global patterns of mushroom evolution.</title>
        <authorList>
            <person name="Varga T."/>
            <person name="Krizsan K."/>
            <person name="Foldi C."/>
            <person name="Dima B."/>
            <person name="Sanchez-Garcia M."/>
            <person name="Sanchez-Ramirez S."/>
            <person name="Szollosi G.J."/>
            <person name="Szarkandi J.G."/>
            <person name="Papp V."/>
            <person name="Albert L."/>
            <person name="Andreopoulos W."/>
            <person name="Angelini C."/>
            <person name="Antonin V."/>
            <person name="Barry K.W."/>
            <person name="Bougher N.L."/>
            <person name="Buchanan P."/>
            <person name="Buyck B."/>
            <person name="Bense V."/>
            <person name="Catcheside P."/>
            <person name="Chovatia M."/>
            <person name="Cooper J."/>
            <person name="Damon W."/>
            <person name="Desjardin D."/>
            <person name="Finy P."/>
            <person name="Geml J."/>
            <person name="Haridas S."/>
            <person name="Hughes K."/>
            <person name="Justo A."/>
            <person name="Karasinski D."/>
            <person name="Kautmanova I."/>
            <person name="Kiss B."/>
            <person name="Kocsube S."/>
            <person name="Kotiranta H."/>
            <person name="LaButti K.M."/>
            <person name="Lechner B.E."/>
            <person name="Liimatainen K."/>
            <person name="Lipzen A."/>
            <person name="Lukacs Z."/>
            <person name="Mihaltcheva S."/>
            <person name="Morgado L.N."/>
            <person name="Niskanen T."/>
            <person name="Noordeloos M.E."/>
            <person name="Ohm R.A."/>
            <person name="Ortiz-Santana B."/>
            <person name="Ovrebo C."/>
            <person name="Racz N."/>
            <person name="Riley R."/>
            <person name="Savchenko A."/>
            <person name="Shiryaev A."/>
            <person name="Soop K."/>
            <person name="Spirin V."/>
            <person name="Szebenyi C."/>
            <person name="Tomsovsky M."/>
            <person name="Tulloss R.E."/>
            <person name="Uehling J."/>
            <person name="Grigoriev I.V."/>
            <person name="Vagvolgyi C."/>
            <person name="Papp T."/>
            <person name="Martin F.M."/>
            <person name="Miettinen O."/>
            <person name="Hibbett D.S."/>
            <person name="Nagy L.G."/>
        </authorList>
    </citation>
    <scope>NUCLEOTIDE SEQUENCE [LARGE SCALE GENOMIC DNA]</scope>
    <source>
        <strain evidence="2 3">CBS 166.37</strain>
    </source>
</reference>
<evidence type="ECO:0000313" key="2">
    <source>
        <dbReference type="EMBL" id="TFK37692.1"/>
    </source>
</evidence>
<accession>A0A5C3LXY2</accession>
<dbReference type="AlphaFoldDB" id="A0A5C3LXY2"/>
<evidence type="ECO:0000313" key="3">
    <source>
        <dbReference type="Proteomes" id="UP000308652"/>
    </source>
</evidence>
<evidence type="ECO:0000256" key="1">
    <source>
        <dbReference type="SAM" id="SignalP"/>
    </source>
</evidence>
<keyword evidence="1" id="KW-0732">Signal</keyword>
<dbReference type="Proteomes" id="UP000308652">
    <property type="component" value="Unassembled WGS sequence"/>
</dbReference>
<gene>
    <name evidence="2" type="ORF">BDQ12DRAFT_152585</name>
</gene>
<name>A0A5C3LXY2_9AGAR</name>
<keyword evidence="3" id="KW-1185">Reference proteome</keyword>
<proteinExistence type="predicted"/>
<dbReference type="EMBL" id="ML213607">
    <property type="protein sequence ID" value="TFK37692.1"/>
    <property type="molecule type" value="Genomic_DNA"/>
</dbReference>
<organism evidence="2 3">
    <name type="scientific">Crucibulum laeve</name>
    <dbReference type="NCBI Taxonomy" id="68775"/>
    <lineage>
        <taxon>Eukaryota</taxon>
        <taxon>Fungi</taxon>
        <taxon>Dikarya</taxon>
        <taxon>Basidiomycota</taxon>
        <taxon>Agaricomycotina</taxon>
        <taxon>Agaricomycetes</taxon>
        <taxon>Agaricomycetidae</taxon>
        <taxon>Agaricales</taxon>
        <taxon>Agaricineae</taxon>
        <taxon>Nidulariaceae</taxon>
        <taxon>Crucibulum</taxon>
    </lineage>
</organism>
<evidence type="ECO:0008006" key="4">
    <source>
        <dbReference type="Google" id="ProtNLM"/>
    </source>
</evidence>
<feature type="signal peptide" evidence="1">
    <location>
        <begin position="1"/>
        <end position="28"/>
    </location>
</feature>
<feature type="chain" id="PRO_5023113263" description="Secreted protein" evidence="1">
    <location>
        <begin position="29"/>
        <end position="76"/>
    </location>
</feature>
<protein>
    <recommendedName>
        <fullName evidence="4">Secreted protein</fullName>
    </recommendedName>
</protein>